<protein>
    <submittedName>
        <fullName evidence="1">Uncharacterized protein</fullName>
    </submittedName>
</protein>
<dbReference type="OrthoDB" id="5102016at2759"/>
<dbReference type="Proteomes" id="UP000547976">
    <property type="component" value="Unassembled WGS sequence"/>
</dbReference>
<sequence length="120" mass="14009">MLYPLLRNGEESGLRHPQHFAFAITSGLNRKVIYREEEHENIDEIFPKDYGTTQINLIDSLAIFLSSMRCVFFPTGSTSIEENERYETVLSVWRIYSTPSTNPVEWVGRGDVIFKVLRHW</sequence>
<dbReference type="GeneID" id="59314921"/>
<dbReference type="AlphaFoldDB" id="A0A8H5V5G8"/>
<organism evidence="1 2">
    <name type="scientific">Gibberella subglutinans</name>
    <name type="common">Fusarium subglutinans</name>
    <dbReference type="NCBI Taxonomy" id="42677"/>
    <lineage>
        <taxon>Eukaryota</taxon>
        <taxon>Fungi</taxon>
        <taxon>Dikarya</taxon>
        <taxon>Ascomycota</taxon>
        <taxon>Pezizomycotina</taxon>
        <taxon>Sordariomycetes</taxon>
        <taxon>Hypocreomycetidae</taxon>
        <taxon>Hypocreales</taxon>
        <taxon>Nectriaceae</taxon>
        <taxon>Fusarium</taxon>
        <taxon>Fusarium fujikuroi species complex</taxon>
    </lineage>
</organism>
<name>A0A8H5V5G8_GIBSU</name>
<dbReference type="EMBL" id="JAAOAV010000020">
    <property type="protein sequence ID" value="KAF5611326.1"/>
    <property type="molecule type" value="Genomic_DNA"/>
</dbReference>
<evidence type="ECO:0000313" key="2">
    <source>
        <dbReference type="Proteomes" id="UP000547976"/>
    </source>
</evidence>
<keyword evidence="2" id="KW-1185">Reference proteome</keyword>
<gene>
    <name evidence="1" type="ORF">FSUBG_2431</name>
</gene>
<comment type="caution">
    <text evidence="1">The sequence shown here is derived from an EMBL/GenBank/DDBJ whole genome shotgun (WGS) entry which is preliminary data.</text>
</comment>
<reference evidence="1 2" key="1">
    <citation type="submission" date="2020-05" db="EMBL/GenBank/DDBJ databases">
        <title>Identification and distribution of gene clusters putatively required for synthesis of sphingolipid metabolism inhibitors in phylogenetically diverse species of the filamentous fungus Fusarium.</title>
        <authorList>
            <person name="Kim H.-S."/>
            <person name="Busman M."/>
            <person name="Brown D.W."/>
            <person name="Divon H."/>
            <person name="Uhlig S."/>
            <person name="Proctor R.H."/>
        </authorList>
    </citation>
    <scope>NUCLEOTIDE SEQUENCE [LARGE SCALE GENOMIC DNA]</scope>
    <source>
        <strain evidence="1 2">NRRL 66333</strain>
    </source>
</reference>
<accession>A0A8H5V5G8</accession>
<proteinExistence type="predicted"/>
<evidence type="ECO:0000313" key="1">
    <source>
        <dbReference type="EMBL" id="KAF5611326.1"/>
    </source>
</evidence>
<dbReference type="RefSeq" id="XP_036542108.1">
    <property type="nucleotide sequence ID" value="XM_036680203.1"/>
</dbReference>